<feature type="domain" description="Apple" evidence="3">
    <location>
        <begin position="47"/>
        <end position="132"/>
    </location>
</feature>
<sequence>MSGSGVGTLQEPVLAIVATETFFVSLTNSVMAVLFLLLMTSLFVEVCYSQPAPVNWGPDLYFRNYWPDPVNKSDLEKYVTLMTCAGLCSTKPWCSSFFYRSQNKHCLLFRTIYVDRKFLRPQMGVDYYRVASDKCPIEKCYYLSRPDNLCFFLDLSPQVATYHNSKAFCEDNHGRLASLDNRSKSQWIVELLKVHNASSGDRFYLGARLEGTDYRWSNGETLAGPGSSDNFWNVQGQLPSPTRPCLVIDIQANYSTWQYDSCNESKTQILCEYQITN</sequence>
<keyword evidence="1" id="KW-0472">Membrane</keyword>
<dbReference type="Gene3D" id="3.10.100.10">
    <property type="entry name" value="Mannose-Binding Protein A, subunit A"/>
    <property type="match status" value="1"/>
</dbReference>
<comment type="caution">
    <text evidence="4">The sequence shown here is derived from an EMBL/GenBank/DDBJ whole genome shotgun (WGS) entry which is preliminary data.</text>
</comment>
<evidence type="ECO:0008006" key="6">
    <source>
        <dbReference type="Google" id="ProtNLM"/>
    </source>
</evidence>
<dbReference type="EMBL" id="JBAMIC010000021">
    <property type="protein sequence ID" value="KAK7092206.1"/>
    <property type="molecule type" value="Genomic_DNA"/>
</dbReference>
<dbReference type="Pfam" id="PF00059">
    <property type="entry name" value="Lectin_C"/>
    <property type="match status" value="1"/>
</dbReference>
<dbReference type="CDD" id="cd00037">
    <property type="entry name" value="CLECT"/>
    <property type="match status" value="1"/>
</dbReference>
<gene>
    <name evidence="4" type="ORF">V1264_007994</name>
</gene>
<keyword evidence="1" id="KW-0812">Transmembrane</keyword>
<dbReference type="SUPFAM" id="SSF56436">
    <property type="entry name" value="C-type lectin-like"/>
    <property type="match status" value="1"/>
</dbReference>
<dbReference type="PROSITE" id="PS50948">
    <property type="entry name" value="PAN"/>
    <property type="match status" value="1"/>
</dbReference>
<feature type="domain" description="C-type lectin" evidence="2">
    <location>
        <begin position="146"/>
        <end position="269"/>
    </location>
</feature>
<dbReference type="AlphaFoldDB" id="A0AAN9G1U8"/>
<protein>
    <recommendedName>
        <fullName evidence="6">C-type lectin</fullName>
    </recommendedName>
</protein>
<evidence type="ECO:0000313" key="5">
    <source>
        <dbReference type="Proteomes" id="UP001374579"/>
    </source>
</evidence>
<reference evidence="4 5" key="1">
    <citation type="submission" date="2024-02" db="EMBL/GenBank/DDBJ databases">
        <title>Chromosome-scale genome assembly of the rough periwinkle Littorina saxatilis.</title>
        <authorList>
            <person name="De Jode A."/>
            <person name="Faria R."/>
            <person name="Formenti G."/>
            <person name="Sims Y."/>
            <person name="Smith T.P."/>
            <person name="Tracey A."/>
            <person name="Wood J.M.D."/>
            <person name="Zagrodzka Z.B."/>
            <person name="Johannesson K."/>
            <person name="Butlin R.K."/>
            <person name="Leder E.H."/>
        </authorList>
    </citation>
    <scope>NUCLEOTIDE SEQUENCE [LARGE SCALE GENOMIC DNA]</scope>
    <source>
        <strain evidence="4">Snail1</strain>
        <tissue evidence="4">Muscle</tissue>
    </source>
</reference>
<keyword evidence="5" id="KW-1185">Reference proteome</keyword>
<evidence type="ECO:0000313" key="4">
    <source>
        <dbReference type="EMBL" id="KAK7092206.1"/>
    </source>
</evidence>
<name>A0AAN9G1U8_9CAEN</name>
<dbReference type="SMART" id="SM00034">
    <property type="entry name" value="CLECT"/>
    <property type="match status" value="1"/>
</dbReference>
<evidence type="ECO:0000259" key="2">
    <source>
        <dbReference type="PROSITE" id="PS50041"/>
    </source>
</evidence>
<feature type="transmembrane region" description="Helical" evidence="1">
    <location>
        <begin position="22"/>
        <end position="44"/>
    </location>
</feature>
<dbReference type="InterPro" id="IPR016187">
    <property type="entry name" value="CTDL_fold"/>
</dbReference>
<evidence type="ECO:0000256" key="1">
    <source>
        <dbReference type="SAM" id="Phobius"/>
    </source>
</evidence>
<accession>A0AAN9G1U8</accession>
<proteinExistence type="predicted"/>
<dbReference type="PROSITE" id="PS50041">
    <property type="entry name" value="C_TYPE_LECTIN_2"/>
    <property type="match status" value="1"/>
</dbReference>
<keyword evidence="1" id="KW-1133">Transmembrane helix</keyword>
<dbReference type="InterPro" id="IPR001304">
    <property type="entry name" value="C-type_lectin-like"/>
</dbReference>
<dbReference type="InterPro" id="IPR016186">
    <property type="entry name" value="C-type_lectin-like/link_sf"/>
</dbReference>
<dbReference type="SUPFAM" id="SSF57414">
    <property type="entry name" value="Hairpin loop containing domain-like"/>
    <property type="match status" value="1"/>
</dbReference>
<organism evidence="4 5">
    <name type="scientific">Littorina saxatilis</name>
    <dbReference type="NCBI Taxonomy" id="31220"/>
    <lineage>
        <taxon>Eukaryota</taxon>
        <taxon>Metazoa</taxon>
        <taxon>Spiralia</taxon>
        <taxon>Lophotrochozoa</taxon>
        <taxon>Mollusca</taxon>
        <taxon>Gastropoda</taxon>
        <taxon>Caenogastropoda</taxon>
        <taxon>Littorinimorpha</taxon>
        <taxon>Littorinoidea</taxon>
        <taxon>Littorinidae</taxon>
        <taxon>Littorina</taxon>
    </lineage>
</organism>
<evidence type="ECO:0000259" key="3">
    <source>
        <dbReference type="PROSITE" id="PS50948"/>
    </source>
</evidence>
<dbReference type="Proteomes" id="UP001374579">
    <property type="component" value="Unassembled WGS sequence"/>
</dbReference>
<dbReference type="InterPro" id="IPR003609">
    <property type="entry name" value="Pan_app"/>
</dbReference>